<organism evidence="2 3">
    <name type="scientific">Thermocatellispora tengchongensis</name>
    <dbReference type="NCBI Taxonomy" id="1073253"/>
    <lineage>
        <taxon>Bacteria</taxon>
        <taxon>Bacillati</taxon>
        <taxon>Actinomycetota</taxon>
        <taxon>Actinomycetes</taxon>
        <taxon>Streptosporangiales</taxon>
        <taxon>Streptosporangiaceae</taxon>
        <taxon>Thermocatellispora</taxon>
    </lineage>
</organism>
<dbReference type="GO" id="GO:0016853">
    <property type="term" value="F:isomerase activity"/>
    <property type="evidence" value="ECO:0007669"/>
    <property type="project" value="UniProtKB-KW"/>
</dbReference>
<dbReference type="PANTHER" id="PTHR13887:SF41">
    <property type="entry name" value="THIOREDOXIN SUPERFAMILY PROTEIN"/>
    <property type="match status" value="1"/>
</dbReference>
<gene>
    <name evidence="2" type="ORF">HNP84_006689</name>
</gene>
<evidence type="ECO:0000313" key="3">
    <source>
        <dbReference type="Proteomes" id="UP000578449"/>
    </source>
</evidence>
<dbReference type="InterPro" id="IPR036249">
    <property type="entry name" value="Thioredoxin-like_sf"/>
</dbReference>
<reference evidence="2 3" key="1">
    <citation type="submission" date="2020-08" db="EMBL/GenBank/DDBJ databases">
        <title>Genomic Encyclopedia of Type Strains, Phase IV (KMG-IV): sequencing the most valuable type-strain genomes for metagenomic binning, comparative biology and taxonomic classification.</title>
        <authorList>
            <person name="Goeker M."/>
        </authorList>
    </citation>
    <scope>NUCLEOTIDE SEQUENCE [LARGE SCALE GENOMIC DNA]</scope>
    <source>
        <strain evidence="2 3">DSM 45615</strain>
    </source>
</reference>
<dbReference type="Gene3D" id="3.40.30.10">
    <property type="entry name" value="Glutaredoxin"/>
    <property type="match status" value="1"/>
</dbReference>
<proteinExistence type="predicted"/>
<sequence>MKIEVWSDFVCPWCYIGRRRLEKALARYERADEVEVIWRGFQLDPTQRRGENIPTVEMLSTKYGVTPQQAKAMNDKVSALAAEEGLTYHLDDALTANTFDAHRLACFAATRGLGDAMHERLQRAALTDGEAIDDVDTLTRLATEVGLPSDATRTVLDGDAYAEDVRADIQEAQALGVRGVPFYVIDRTYGISGAQPVEVILDALHRASSALAS</sequence>
<dbReference type="CDD" id="cd03024">
    <property type="entry name" value="DsbA_FrnE"/>
    <property type="match status" value="1"/>
</dbReference>
<dbReference type="InterPro" id="IPR001853">
    <property type="entry name" value="DSBA-like_thioredoxin_dom"/>
</dbReference>
<name>A0A840PIK4_9ACTN</name>
<comment type="caution">
    <text evidence="2">The sequence shown here is derived from an EMBL/GenBank/DDBJ whole genome shotgun (WGS) entry which is preliminary data.</text>
</comment>
<keyword evidence="2" id="KW-0413">Isomerase</keyword>
<dbReference type="PANTHER" id="PTHR13887">
    <property type="entry name" value="GLUTATHIONE S-TRANSFERASE KAPPA"/>
    <property type="match status" value="1"/>
</dbReference>
<keyword evidence="3" id="KW-1185">Reference proteome</keyword>
<dbReference type="RefSeq" id="WP_185053808.1">
    <property type="nucleotide sequence ID" value="NZ_BAABIX010000021.1"/>
</dbReference>
<feature type="domain" description="DSBA-like thioredoxin" evidence="1">
    <location>
        <begin position="3"/>
        <end position="204"/>
    </location>
</feature>
<evidence type="ECO:0000313" key="2">
    <source>
        <dbReference type="EMBL" id="MBB5136937.1"/>
    </source>
</evidence>
<evidence type="ECO:0000259" key="1">
    <source>
        <dbReference type="Pfam" id="PF01323"/>
    </source>
</evidence>
<dbReference type="AlphaFoldDB" id="A0A840PIK4"/>
<dbReference type="GO" id="GO:0016491">
    <property type="term" value="F:oxidoreductase activity"/>
    <property type="evidence" value="ECO:0007669"/>
    <property type="project" value="InterPro"/>
</dbReference>
<protein>
    <submittedName>
        <fullName evidence="2">Putative DsbA family dithiol-disulfide isomerase</fullName>
    </submittedName>
</protein>
<accession>A0A840PIK4</accession>
<dbReference type="Proteomes" id="UP000578449">
    <property type="component" value="Unassembled WGS sequence"/>
</dbReference>
<dbReference type="EMBL" id="JACHGN010000016">
    <property type="protein sequence ID" value="MBB5136937.1"/>
    <property type="molecule type" value="Genomic_DNA"/>
</dbReference>
<dbReference type="Pfam" id="PF01323">
    <property type="entry name" value="DSBA"/>
    <property type="match status" value="1"/>
</dbReference>
<dbReference type="SUPFAM" id="SSF52833">
    <property type="entry name" value="Thioredoxin-like"/>
    <property type="match status" value="1"/>
</dbReference>